<protein>
    <submittedName>
        <fullName evidence="3">Uncharacterized protein</fullName>
    </submittedName>
</protein>
<feature type="transmembrane region" description="Helical" evidence="2">
    <location>
        <begin position="22"/>
        <end position="43"/>
    </location>
</feature>
<keyword evidence="2" id="KW-0472">Membrane</keyword>
<evidence type="ECO:0000256" key="1">
    <source>
        <dbReference type="SAM" id="MobiDB-lite"/>
    </source>
</evidence>
<organism evidence="3">
    <name type="scientific">Tetraselmis sp. GSL018</name>
    <dbReference type="NCBI Taxonomy" id="582737"/>
    <lineage>
        <taxon>Eukaryota</taxon>
        <taxon>Viridiplantae</taxon>
        <taxon>Chlorophyta</taxon>
        <taxon>core chlorophytes</taxon>
        <taxon>Chlorodendrophyceae</taxon>
        <taxon>Chlorodendrales</taxon>
        <taxon>Chlorodendraceae</taxon>
        <taxon>Tetraselmis</taxon>
    </lineage>
</organism>
<accession>A0A061QLS4</accession>
<keyword evidence="2" id="KW-0812">Transmembrane</keyword>
<name>A0A061QLS4_9CHLO</name>
<sequence length="479" mass="53929">MSVKHQQRRNQQLSSTPGLNQWVGKSVCLSFLLVALYWVVWIAKLNLDSENGSLLSRQEFFSPHTVTEVATNACSRCSAACSKLEHGDLLLFSYCNSLDWSRPLIKQAWGIPFYRSSTRWNLEDKPQLLVHYHYHEGVGLPEAETVQKRMNLEYFIETAVLTAPVTVVFYFSYSGEMPSPEQYFWSLGLPKTRGTVFPVRANIFVESVEKKKTDLCQHGLFLTRFFSEHAKLSGYVLLLNDGVRGPFLRPSSDHNCHPTIPSWFHPFQMKFIMNTNVAAVGTMLSSELSSHVQSYALAIRGNLAEFTATVLAETCSANFSKTESILVGEVGLSDRFLREGYALASLWPDIDNFTALHDRCAGLADSCSLQDDSFWHMYSGWCDQCLSKGFHILNKGLNPTTVFMGPVEDVVFVKFGGDVQRRGLLPQAFLNEVASKTKLGLGEKLWRPKEKQTLPNEATSKDRKQQKGNQTGRQTAFSC</sequence>
<reference evidence="3" key="1">
    <citation type="submission" date="2014-05" db="EMBL/GenBank/DDBJ databases">
        <title>The transcriptome of the halophilic microalga Tetraselmis sp. GSL018 isolated from the Great Salt Lake, Utah.</title>
        <authorList>
            <person name="Jinkerson R.E."/>
            <person name="D'Adamo S."/>
            <person name="Posewitz M.C."/>
        </authorList>
    </citation>
    <scope>NUCLEOTIDE SEQUENCE</scope>
    <source>
        <strain evidence="3">GSL018</strain>
    </source>
</reference>
<keyword evidence="2" id="KW-1133">Transmembrane helix</keyword>
<dbReference type="EMBL" id="GBEZ01026574">
    <property type="protein sequence ID" value="JAC60648.1"/>
    <property type="molecule type" value="Transcribed_RNA"/>
</dbReference>
<proteinExistence type="predicted"/>
<feature type="region of interest" description="Disordered" evidence="1">
    <location>
        <begin position="450"/>
        <end position="479"/>
    </location>
</feature>
<gene>
    <name evidence="3" type="ORF">TSPGSL018_28413</name>
</gene>
<evidence type="ECO:0000256" key="2">
    <source>
        <dbReference type="SAM" id="Phobius"/>
    </source>
</evidence>
<dbReference type="AlphaFoldDB" id="A0A061QLS4"/>
<evidence type="ECO:0000313" key="3">
    <source>
        <dbReference type="EMBL" id="JAC60648.1"/>
    </source>
</evidence>
<feature type="compositionally biased region" description="Polar residues" evidence="1">
    <location>
        <begin position="467"/>
        <end position="479"/>
    </location>
</feature>